<proteinExistence type="predicted"/>
<evidence type="ECO:0000256" key="1">
    <source>
        <dbReference type="SAM" id="SignalP"/>
    </source>
</evidence>
<dbReference type="AlphaFoldDB" id="A0A8S1CCD1"/>
<dbReference type="EMBL" id="CADEPI010000028">
    <property type="protein sequence ID" value="CAB3367006.1"/>
    <property type="molecule type" value="Genomic_DNA"/>
</dbReference>
<dbReference type="Proteomes" id="UP000494165">
    <property type="component" value="Unassembled WGS sequence"/>
</dbReference>
<sequence length="223" mass="24867">MALMWYAVLAALCFSAQGNPTTRDLALDAFLAREEVVYFRQQSVVYSSALGTFLSRFDTTLPSFVDSIIRKLQALNINTEEIAAIEGHFNASFQSITKGVQIVDTELQNVTPTTSAIITSIDSTDWVSLREQNANLISQINIVATTYDETYSQWLVSKEQQENNLNVILTGQPSVEIASVLADWESVKNFLFNEGFVIADENQIFKVRGNKSLEAIKIILDQV</sequence>
<comment type="caution">
    <text evidence="2">The sequence shown here is derived from an EMBL/GenBank/DDBJ whole genome shotgun (WGS) entry which is preliminary data.</text>
</comment>
<organism evidence="2 3">
    <name type="scientific">Cloeon dipterum</name>
    <dbReference type="NCBI Taxonomy" id="197152"/>
    <lineage>
        <taxon>Eukaryota</taxon>
        <taxon>Metazoa</taxon>
        <taxon>Ecdysozoa</taxon>
        <taxon>Arthropoda</taxon>
        <taxon>Hexapoda</taxon>
        <taxon>Insecta</taxon>
        <taxon>Pterygota</taxon>
        <taxon>Palaeoptera</taxon>
        <taxon>Ephemeroptera</taxon>
        <taxon>Pisciforma</taxon>
        <taxon>Baetidae</taxon>
        <taxon>Cloeon</taxon>
    </lineage>
</organism>
<reference evidence="2 3" key="1">
    <citation type="submission" date="2020-04" db="EMBL/GenBank/DDBJ databases">
        <authorList>
            <person name="Alioto T."/>
            <person name="Alioto T."/>
            <person name="Gomez Garrido J."/>
        </authorList>
    </citation>
    <scope>NUCLEOTIDE SEQUENCE [LARGE SCALE GENOMIC DNA]</scope>
</reference>
<keyword evidence="3" id="KW-1185">Reference proteome</keyword>
<name>A0A8S1CCD1_9INSE</name>
<evidence type="ECO:0000313" key="3">
    <source>
        <dbReference type="Proteomes" id="UP000494165"/>
    </source>
</evidence>
<keyword evidence="1" id="KW-0732">Signal</keyword>
<feature type="signal peptide" evidence="1">
    <location>
        <begin position="1"/>
        <end position="18"/>
    </location>
</feature>
<feature type="chain" id="PRO_5035927920" evidence="1">
    <location>
        <begin position="19"/>
        <end position="223"/>
    </location>
</feature>
<evidence type="ECO:0000313" key="2">
    <source>
        <dbReference type="EMBL" id="CAB3367006.1"/>
    </source>
</evidence>
<accession>A0A8S1CCD1</accession>
<gene>
    <name evidence="2" type="ORF">CLODIP_2_CD07496</name>
</gene>
<protein>
    <submittedName>
        <fullName evidence="2">Uncharacterized protein</fullName>
    </submittedName>
</protein>